<evidence type="ECO:0000313" key="5">
    <source>
        <dbReference type="Proteomes" id="UP000199236"/>
    </source>
</evidence>
<accession>A0A1I5CNC7</accession>
<dbReference type="AlphaFoldDB" id="A0A1I5CNC7"/>
<dbReference type="PANTHER" id="PTHR42760">
    <property type="entry name" value="SHORT-CHAIN DEHYDROGENASES/REDUCTASES FAMILY MEMBER"/>
    <property type="match status" value="1"/>
</dbReference>
<dbReference type="PROSITE" id="PS00061">
    <property type="entry name" value="ADH_SHORT"/>
    <property type="match status" value="1"/>
</dbReference>
<protein>
    <submittedName>
        <fullName evidence="4">2-deoxy-D-gluconate 3-dehydrogenase</fullName>
    </submittedName>
</protein>
<dbReference type="InterPro" id="IPR036291">
    <property type="entry name" value="NAD(P)-bd_dom_sf"/>
</dbReference>
<comment type="similarity">
    <text evidence="1 3">Belongs to the short-chain dehydrogenases/reductases (SDR) family.</text>
</comment>
<dbReference type="FunFam" id="3.40.50.720:FF:000084">
    <property type="entry name" value="Short-chain dehydrogenase reductase"/>
    <property type="match status" value="1"/>
</dbReference>
<dbReference type="PRINTS" id="PR00080">
    <property type="entry name" value="SDRFAMILY"/>
</dbReference>
<keyword evidence="5" id="KW-1185">Reference proteome</keyword>
<reference evidence="4 5" key="1">
    <citation type="submission" date="2016-10" db="EMBL/GenBank/DDBJ databases">
        <authorList>
            <person name="de Groot N.N."/>
        </authorList>
    </citation>
    <scope>NUCLEOTIDE SEQUENCE [LARGE SCALE GENOMIC DNA]</scope>
    <source>
        <strain evidence="4 5">CGMCC 1.9157</strain>
    </source>
</reference>
<dbReference type="InterPro" id="IPR002347">
    <property type="entry name" value="SDR_fam"/>
</dbReference>
<evidence type="ECO:0000256" key="1">
    <source>
        <dbReference type="ARBA" id="ARBA00006484"/>
    </source>
</evidence>
<dbReference type="RefSeq" id="WP_090070376.1">
    <property type="nucleotide sequence ID" value="NZ_FOVR01000002.1"/>
</dbReference>
<dbReference type="InterPro" id="IPR020904">
    <property type="entry name" value="Sc_DH/Rdtase_CS"/>
</dbReference>
<dbReference type="Pfam" id="PF00106">
    <property type="entry name" value="adh_short"/>
    <property type="match status" value="1"/>
</dbReference>
<gene>
    <name evidence="4" type="ORF">SAMN04488056_102289</name>
</gene>
<evidence type="ECO:0000313" key="4">
    <source>
        <dbReference type="EMBL" id="SFN88437.1"/>
    </source>
</evidence>
<sequence length="252" mass="26321">MYKLDLSGKKAIVTGGTRGLGLGMAEGLLEAGAEVLIVGSSEKAAEVAATLNKDGAKCHGLAIDLADAASRAEGFDKAVSMLGGELDILVNCAGVQSRHASEEFPLEDWQWVLEVNLNAVFDFCQRAANVMLSKGKGKIINIASLLSFFGGFTVPAYAASKGGVMQLTKALSNEWASKGINVNALAPGYMATDMNTALLADEGRNAEITARIPAKRWGNGEDMKGPLVFLASPASDYVHGVTLPVDGGYLGR</sequence>
<organism evidence="4 5">
    <name type="scientific">Cohaesibacter marisflavi</name>
    <dbReference type="NCBI Taxonomy" id="655353"/>
    <lineage>
        <taxon>Bacteria</taxon>
        <taxon>Pseudomonadati</taxon>
        <taxon>Pseudomonadota</taxon>
        <taxon>Alphaproteobacteria</taxon>
        <taxon>Hyphomicrobiales</taxon>
        <taxon>Cohaesibacteraceae</taxon>
    </lineage>
</organism>
<evidence type="ECO:0000256" key="3">
    <source>
        <dbReference type="RuleBase" id="RU000363"/>
    </source>
</evidence>
<dbReference type="OrthoDB" id="9796652at2"/>
<dbReference type="Gene3D" id="3.40.50.720">
    <property type="entry name" value="NAD(P)-binding Rossmann-like Domain"/>
    <property type="match status" value="1"/>
</dbReference>
<dbReference type="PRINTS" id="PR00081">
    <property type="entry name" value="GDHRDH"/>
</dbReference>
<dbReference type="EMBL" id="FOVR01000002">
    <property type="protein sequence ID" value="SFN88437.1"/>
    <property type="molecule type" value="Genomic_DNA"/>
</dbReference>
<dbReference type="STRING" id="655353.SAMN04488056_102289"/>
<proteinExistence type="inferred from homology"/>
<dbReference type="SUPFAM" id="SSF51735">
    <property type="entry name" value="NAD(P)-binding Rossmann-fold domains"/>
    <property type="match status" value="1"/>
</dbReference>
<evidence type="ECO:0000256" key="2">
    <source>
        <dbReference type="ARBA" id="ARBA00023002"/>
    </source>
</evidence>
<dbReference type="PANTHER" id="PTHR42760:SF5">
    <property type="entry name" value="2-DEHYDRO-3-DEOXY-D-GLUCONATE 5-DEHYDROGENASE"/>
    <property type="match status" value="1"/>
</dbReference>
<name>A0A1I5CNC7_9HYPH</name>
<dbReference type="GO" id="GO:0016616">
    <property type="term" value="F:oxidoreductase activity, acting on the CH-OH group of donors, NAD or NADP as acceptor"/>
    <property type="evidence" value="ECO:0007669"/>
    <property type="project" value="TreeGrafter"/>
</dbReference>
<keyword evidence="2" id="KW-0560">Oxidoreductase</keyword>
<dbReference type="Proteomes" id="UP000199236">
    <property type="component" value="Unassembled WGS sequence"/>
</dbReference>